<evidence type="ECO:0000256" key="1">
    <source>
        <dbReference type="SAM" id="MobiDB-lite"/>
    </source>
</evidence>
<sequence>MWGKDGGLTHKPPVPRPAPGTEHLISEMLQTLTKRLSHSSSGPESVFSGDASSGSPPPTARALKKCQICQRCMMDQTLLQLLVEVMEEWEENARAWQVEDISGEEAQDWHREEWDWTSWEFRAELLALECEQIQVLQEQNTILG</sequence>
<dbReference type="AlphaFoldDB" id="A0A151NNX5"/>
<dbReference type="EMBL" id="AKHW03002524">
    <property type="protein sequence ID" value="KYO38484.1"/>
    <property type="molecule type" value="Genomic_DNA"/>
</dbReference>
<feature type="compositionally biased region" description="Polar residues" evidence="1">
    <location>
        <begin position="28"/>
        <end position="43"/>
    </location>
</feature>
<protein>
    <submittedName>
        <fullName evidence="2">Uncharacterized protein</fullName>
    </submittedName>
</protein>
<keyword evidence="3" id="KW-1185">Reference proteome</keyword>
<dbReference type="Proteomes" id="UP000050525">
    <property type="component" value="Unassembled WGS sequence"/>
</dbReference>
<evidence type="ECO:0000313" key="2">
    <source>
        <dbReference type="EMBL" id="KYO38484.1"/>
    </source>
</evidence>
<proteinExistence type="predicted"/>
<name>A0A151NNX5_ALLMI</name>
<gene>
    <name evidence="2" type="ORF">Y1Q_0015713</name>
</gene>
<accession>A0A151NNX5</accession>
<evidence type="ECO:0000313" key="3">
    <source>
        <dbReference type="Proteomes" id="UP000050525"/>
    </source>
</evidence>
<organism evidence="2 3">
    <name type="scientific">Alligator mississippiensis</name>
    <name type="common">American alligator</name>
    <dbReference type="NCBI Taxonomy" id="8496"/>
    <lineage>
        <taxon>Eukaryota</taxon>
        <taxon>Metazoa</taxon>
        <taxon>Chordata</taxon>
        <taxon>Craniata</taxon>
        <taxon>Vertebrata</taxon>
        <taxon>Euteleostomi</taxon>
        <taxon>Archelosauria</taxon>
        <taxon>Archosauria</taxon>
        <taxon>Crocodylia</taxon>
        <taxon>Alligatoridae</taxon>
        <taxon>Alligatorinae</taxon>
        <taxon>Alligator</taxon>
    </lineage>
</organism>
<reference evidence="2 3" key="1">
    <citation type="journal article" date="2012" name="Genome Biol.">
        <title>Sequencing three crocodilian genomes to illuminate the evolution of archosaurs and amniotes.</title>
        <authorList>
            <person name="St John J.A."/>
            <person name="Braun E.L."/>
            <person name="Isberg S.R."/>
            <person name="Miles L.G."/>
            <person name="Chong A.Y."/>
            <person name="Gongora J."/>
            <person name="Dalzell P."/>
            <person name="Moran C."/>
            <person name="Bed'hom B."/>
            <person name="Abzhanov A."/>
            <person name="Burgess S.C."/>
            <person name="Cooksey A.M."/>
            <person name="Castoe T.A."/>
            <person name="Crawford N.G."/>
            <person name="Densmore L.D."/>
            <person name="Drew J.C."/>
            <person name="Edwards S.V."/>
            <person name="Faircloth B.C."/>
            <person name="Fujita M.K."/>
            <person name="Greenwold M.J."/>
            <person name="Hoffmann F.G."/>
            <person name="Howard J.M."/>
            <person name="Iguchi T."/>
            <person name="Janes D.E."/>
            <person name="Khan S.Y."/>
            <person name="Kohno S."/>
            <person name="de Koning A.J."/>
            <person name="Lance S.L."/>
            <person name="McCarthy F.M."/>
            <person name="McCormack J.E."/>
            <person name="Merchant M.E."/>
            <person name="Peterson D.G."/>
            <person name="Pollock D.D."/>
            <person name="Pourmand N."/>
            <person name="Raney B.J."/>
            <person name="Roessler K.A."/>
            <person name="Sanford J.R."/>
            <person name="Sawyer R.H."/>
            <person name="Schmidt C.J."/>
            <person name="Triplett E.W."/>
            <person name="Tuberville T.D."/>
            <person name="Venegas-Anaya M."/>
            <person name="Howard J.T."/>
            <person name="Jarvis E.D."/>
            <person name="Guillette L.J.Jr."/>
            <person name="Glenn T.C."/>
            <person name="Green R.E."/>
            <person name="Ray D.A."/>
        </authorList>
    </citation>
    <scope>NUCLEOTIDE SEQUENCE [LARGE SCALE GENOMIC DNA]</scope>
    <source>
        <strain evidence="2">KSC_2009_1</strain>
    </source>
</reference>
<comment type="caution">
    <text evidence="2">The sequence shown here is derived from an EMBL/GenBank/DDBJ whole genome shotgun (WGS) entry which is preliminary data.</text>
</comment>
<feature type="region of interest" description="Disordered" evidence="1">
    <location>
        <begin position="1"/>
        <end position="60"/>
    </location>
</feature>